<reference evidence="4 5" key="1">
    <citation type="journal article" date="2011" name="Stand. Genomic Sci.">
        <title>Complete genome sequence of Haliscomenobacter hydrossis type strain (O).</title>
        <authorList>
            <consortium name="US DOE Joint Genome Institute (JGI-PGF)"/>
            <person name="Daligault H."/>
            <person name="Lapidus A."/>
            <person name="Zeytun A."/>
            <person name="Nolan M."/>
            <person name="Lucas S."/>
            <person name="Del Rio T.G."/>
            <person name="Tice H."/>
            <person name="Cheng J.F."/>
            <person name="Tapia R."/>
            <person name="Han C."/>
            <person name="Goodwin L."/>
            <person name="Pitluck S."/>
            <person name="Liolios K."/>
            <person name="Pagani I."/>
            <person name="Ivanova N."/>
            <person name="Huntemann M."/>
            <person name="Mavromatis K."/>
            <person name="Mikhailova N."/>
            <person name="Pati A."/>
            <person name="Chen A."/>
            <person name="Palaniappan K."/>
            <person name="Land M."/>
            <person name="Hauser L."/>
            <person name="Brambilla E.M."/>
            <person name="Rohde M."/>
            <person name="Verbarg S."/>
            <person name="Goker M."/>
            <person name="Bristow J."/>
            <person name="Eisen J.A."/>
            <person name="Markowitz V."/>
            <person name="Hugenholtz P."/>
            <person name="Kyrpides N.C."/>
            <person name="Klenk H.P."/>
            <person name="Woyke T."/>
        </authorList>
    </citation>
    <scope>NUCLEOTIDE SEQUENCE [LARGE SCALE GENOMIC DNA]</scope>
    <source>
        <strain evidence="5">ATCC 27775 / DSM 1100 / LMG 10767 / O</strain>
    </source>
</reference>
<dbReference type="STRING" id="760192.Halhy_1883"/>
<dbReference type="OrthoDB" id="1522549at2"/>
<dbReference type="Gene3D" id="1.25.40.10">
    <property type="entry name" value="Tetratricopeptide repeat domain"/>
    <property type="match status" value="4"/>
</dbReference>
<feature type="compositionally biased region" description="Polar residues" evidence="2">
    <location>
        <begin position="621"/>
        <end position="636"/>
    </location>
</feature>
<evidence type="ECO:0000313" key="5">
    <source>
        <dbReference type="Proteomes" id="UP000008461"/>
    </source>
</evidence>
<feature type="compositionally biased region" description="Basic and acidic residues" evidence="2">
    <location>
        <begin position="249"/>
        <end position="263"/>
    </location>
</feature>
<evidence type="ECO:0000313" key="4">
    <source>
        <dbReference type="EMBL" id="AEE49768.1"/>
    </source>
</evidence>
<dbReference type="EMBL" id="CP002691">
    <property type="protein sequence ID" value="AEE49768.1"/>
    <property type="molecule type" value="Genomic_DNA"/>
</dbReference>
<dbReference type="AlphaFoldDB" id="F4L588"/>
<feature type="compositionally biased region" description="Basic and acidic residues" evidence="2">
    <location>
        <begin position="607"/>
        <end position="617"/>
    </location>
</feature>
<evidence type="ECO:0000256" key="2">
    <source>
        <dbReference type="SAM" id="MobiDB-lite"/>
    </source>
</evidence>
<reference key="2">
    <citation type="submission" date="2011-04" db="EMBL/GenBank/DDBJ databases">
        <title>Complete sequence of chromosome of Haliscomenobacter hydrossis DSM 1100.</title>
        <authorList>
            <consortium name="US DOE Joint Genome Institute (JGI-PGF)"/>
            <person name="Lucas S."/>
            <person name="Han J."/>
            <person name="Lapidus A."/>
            <person name="Bruce D."/>
            <person name="Goodwin L."/>
            <person name="Pitluck S."/>
            <person name="Peters L."/>
            <person name="Kyrpides N."/>
            <person name="Mavromatis K."/>
            <person name="Ivanova N."/>
            <person name="Ovchinnikova G."/>
            <person name="Pagani I."/>
            <person name="Daligault H."/>
            <person name="Detter J.C."/>
            <person name="Han C."/>
            <person name="Land M."/>
            <person name="Hauser L."/>
            <person name="Markowitz V."/>
            <person name="Cheng J.-F."/>
            <person name="Hugenholtz P."/>
            <person name="Woyke T."/>
            <person name="Wu D."/>
            <person name="Verbarg S."/>
            <person name="Frueling A."/>
            <person name="Brambilla E."/>
            <person name="Klenk H.-P."/>
            <person name="Eisen J.A."/>
        </authorList>
    </citation>
    <scope>NUCLEOTIDE SEQUENCE</scope>
    <source>
        <strain>DSM 1100</strain>
    </source>
</reference>
<sequence length="998" mass="113253">MKRVLYALSVMAIALMIESCVAVKSSSKELSGLGKVYHNTTAQYNGYFNANEILEATMLTMDQQYKDNYTQILAVYPYMGIDNPKAAAPELDEAVKKVTKVAALHPKSDWVDDCYLLAGKAHFLKQDFETAEQTLRYLTAEYSPEKARLKKAVQRNASGRTSTSSRPPALDADGNVLSAKEKAKVRKKLKKDKEKQTKKVAQARKKYNADVARARKQGRPLPPKPEILNKTKTATPSTTSTTKTPAQIQKEKARKEAEESKREEEFLKKKPAYYEGVLWLGRTLIERDNEDLAFRSLTQLESDKNTPDKVRAELAPLLAHFYIQKKQYEEAIKPLEEAVELADNPKSKARYNFILAQLHQRASRWNEAYAGFEKVASSSVNYEMQFNARLNMAQNSWLSGKGSAESATAQLERMLKDQKNQEYRDRIYYALANVALKNNDRPTAIKYLTLSVRSGGSNPAQVTESYYTLAQLYFDEEKFIPTKNYLDSTLTVMDKKDDRLKTATVLRDNLVDIAKNLSIIQVQDSLLLLSALSDADLKKRAAKMKKDEDEKRIRDLEKANVPSNNGPTLGAPTARPLLTAGGQQAELFWAYEDKELKQGKRDFQRSWGERTLEDNWRRSQKQGGNNANETASTQEETPAAAAATANPNNADDANDVATYLGPVPRSDAERRSAEIKLIDAMYKLGVLYYDKLENFPKTVSILEGLNNRFGRHNFELNSWYYLYLAHTKLNQTEKAKVYYDKIVVGYPTSTFARVLQDPNYAAEFLNEERKVNVYYDEAYAAFKSGKYQEAFQMASNSKVRFGAENKLASRFALLAALCTGNIQGKEAYVSALNEVIARYPNSEEQKRAKEILRLLGASGAQLPGDDERTIDESQRFRPDENAIHFILVVFESNTNLDAAKAKISDYNRNYHKLDKVTITNLFLGDDEKTRKLLVILRRFENKAAAMKYYDGVMKNRNEFMVSGLEYQLLPISMDNYRSVLRDKTVDGYGEFFEANYLK</sequence>
<feature type="compositionally biased region" description="Basic and acidic residues" evidence="2">
    <location>
        <begin position="542"/>
        <end position="558"/>
    </location>
</feature>
<feature type="repeat" description="TPR" evidence="1">
    <location>
        <begin position="312"/>
        <end position="345"/>
    </location>
</feature>
<feature type="chain" id="PRO_5003316463" evidence="3">
    <location>
        <begin position="23"/>
        <end position="998"/>
    </location>
</feature>
<dbReference type="HOGENOM" id="CLU_007706_1_0_10"/>
<feature type="region of interest" description="Disordered" evidence="2">
    <location>
        <begin position="607"/>
        <end position="663"/>
    </location>
</feature>
<dbReference type="SMART" id="SM00028">
    <property type="entry name" value="TPR"/>
    <property type="match status" value="6"/>
</dbReference>
<dbReference type="SUPFAM" id="SSF48452">
    <property type="entry name" value="TPR-like"/>
    <property type="match status" value="2"/>
</dbReference>
<dbReference type="InterPro" id="IPR019734">
    <property type="entry name" value="TPR_rpt"/>
</dbReference>
<name>F4L588_HALH1</name>
<keyword evidence="3" id="KW-0732">Signal</keyword>
<feature type="compositionally biased region" description="Low complexity" evidence="2">
    <location>
        <begin position="637"/>
        <end position="658"/>
    </location>
</feature>
<dbReference type="KEGG" id="hhy:Halhy_1883"/>
<feature type="region of interest" description="Disordered" evidence="2">
    <location>
        <begin position="542"/>
        <end position="574"/>
    </location>
</feature>
<evidence type="ECO:0000256" key="1">
    <source>
        <dbReference type="PROSITE-ProRule" id="PRU00339"/>
    </source>
</evidence>
<feature type="compositionally biased region" description="Polar residues" evidence="2">
    <location>
        <begin position="155"/>
        <end position="166"/>
    </location>
</feature>
<accession>F4L588</accession>
<protein>
    <submittedName>
        <fullName evidence="4">Uncharacterized protein</fullName>
    </submittedName>
</protein>
<keyword evidence="5" id="KW-1185">Reference proteome</keyword>
<feature type="compositionally biased region" description="Low complexity" evidence="2">
    <location>
        <begin position="231"/>
        <end position="246"/>
    </location>
</feature>
<proteinExistence type="predicted"/>
<organism evidence="4 5">
    <name type="scientific">Haliscomenobacter hydrossis (strain ATCC 27775 / DSM 1100 / LMG 10767 / O)</name>
    <dbReference type="NCBI Taxonomy" id="760192"/>
    <lineage>
        <taxon>Bacteria</taxon>
        <taxon>Pseudomonadati</taxon>
        <taxon>Bacteroidota</taxon>
        <taxon>Saprospiria</taxon>
        <taxon>Saprospirales</taxon>
        <taxon>Haliscomenobacteraceae</taxon>
        <taxon>Haliscomenobacter</taxon>
    </lineage>
</organism>
<dbReference type="PROSITE" id="PS50005">
    <property type="entry name" value="TPR"/>
    <property type="match status" value="1"/>
</dbReference>
<dbReference type="Pfam" id="PF13181">
    <property type="entry name" value="TPR_8"/>
    <property type="match status" value="1"/>
</dbReference>
<gene>
    <name evidence="4" type="ordered locus">Halhy_1883</name>
</gene>
<dbReference type="InterPro" id="IPR011990">
    <property type="entry name" value="TPR-like_helical_dom_sf"/>
</dbReference>
<dbReference type="Proteomes" id="UP000008461">
    <property type="component" value="Chromosome"/>
</dbReference>
<dbReference type="RefSeq" id="WP_013764321.1">
    <property type="nucleotide sequence ID" value="NC_015510.1"/>
</dbReference>
<evidence type="ECO:0000256" key="3">
    <source>
        <dbReference type="SAM" id="SignalP"/>
    </source>
</evidence>
<dbReference type="eggNOG" id="COG3063">
    <property type="taxonomic scope" value="Bacteria"/>
</dbReference>
<feature type="region of interest" description="Disordered" evidence="2">
    <location>
        <begin position="149"/>
        <end position="263"/>
    </location>
</feature>
<dbReference type="eggNOG" id="COG1729">
    <property type="taxonomic scope" value="Bacteria"/>
</dbReference>
<keyword evidence="1" id="KW-0802">TPR repeat</keyword>
<feature type="signal peptide" evidence="3">
    <location>
        <begin position="1"/>
        <end position="22"/>
    </location>
</feature>